<sequence>MWRISAEGLSLTGAAAAIRVPLPHTLELNAGTVDSDAGPQLHANWTWAPSALDHAQVSRLSQLWFEALRGICAHVRAGGGGLTPSDIEPARLSQQQIDELHQRHRVADILPLTPLQQGLLFHASAAHGSGDDVYAVQLDVAITGPLDPHRLREAVGTVVNRHPNLVARFWDGFDEPVQVIPADPAPPWRYVELDGADVEAQVEEICAAERAAVCDLNGQPAFRAALIRVSEHQHRFVLTNHHIVLDGWSMPILLREIFASYHGQQLAPPPPYRSFMTWRAGRDHAAAQAIWREMFNGFASPTLVGPPDRLGLGPRNVESFPIPAKTTHAVTKLARSHHVTINTVLQSAWAQLLMWLTGRHDIAFGAVVSGRPAELAGAESMVGLLINTVPVRATITAATTTTDLLHQLQRAHNDTLEHQHLALTDIHRLTGHQRLFDTVFVYENYPIDTADVSSVDGLSITQLTVRDYYHYPLAVQAVPGPQLDLRVQYRTDVFDSATITTLMEHYQRILVAMTTHPNRPLPSPTMMVIARPQHRSNRLLPTFSLRCWVLAAWGSTSRFSTWAEIRLLPCGQSPRLTRQRVHA</sequence>
<evidence type="ECO:0000313" key="2">
    <source>
        <dbReference type="EMBL" id="BBU20438.1"/>
    </source>
</evidence>
<evidence type="ECO:0000313" key="3">
    <source>
        <dbReference type="Proteomes" id="UP000464624"/>
    </source>
</evidence>
<dbReference type="GO" id="GO:0005737">
    <property type="term" value="C:cytoplasm"/>
    <property type="evidence" value="ECO:0007669"/>
    <property type="project" value="TreeGrafter"/>
</dbReference>
<accession>A0AAD1LZ27</accession>
<dbReference type="Gene3D" id="3.30.559.30">
    <property type="entry name" value="Nonribosomal peptide synthetase, condensation domain"/>
    <property type="match status" value="2"/>
</dbReference>
<feature type="domain" description="Condensation" evidence="1">
    <location>
        <begin position="107"/>
        <end position="527"/>
    </location>
</feature>
<dbReference type="SUPFAM" id="SSF52777">
    <property type="entry name" value="CoA-dependent acyltransferases"/>
    <property type="match status" value="2"/>
</dbReference>
<name>A0AAD1LZ27_MYCXE</name>
<dbReference type="PANTHER" id="PTHR45527">
    <property type="entry name" value="NONRIBOSOMAL PEPTIDE SYNTHETASE"/>
    <property type="match status" value="1"/>
</dbReference>
<dbReference type="Gene3D" id="3.30.559.10">
    <property type="entry name" value="Chloramphenicol acetyltransferase-like domain"/>
    <property type="match status" value="1"/>
</dbReference>
<dbReference type="PANTHER" id="PTHR45527:SF1">
    <property type="entry name" value="FATTY ACID SYNTHASE"/>
    <property type="match status" value="1"/>
</dbReference>
<dbReference type="GO" id="GO:0044550">
    <property type="term" value="P:secondary metabolite biosynthetic process"/>
    <property type="evidence" value="ECO:0007669"/>
    <property type="project" value="TreeGrafter"/>
</dbReference>
<dbReference type="GO" id="GO:0003824">
    <property type="term" value="F:catalytic activity"/>
    <property type="evidence" value="ECO:0007669"/>
    <property type="project" value="InterPro"/>
</dbReference>
<dbReference type="KEGG" id="mxe:MYXE_02270"/>
<dbReference type="AlphaFoldDB" id="A0AAD1LZ27"/>
<reference evidence="2 3" key="1">
    <citation type="submission" date="2019-12" db="EMBL/GenBank/DDBJ databases">
        <title>Complete genome sequence of Mycolicibacterium xenopi str. JCM15661T.</title>
        <authorList>
            <person name="Yoshida M."/>
            <person name="Fukano H."/>
            <person name="Asakura T."/>
            <person name="Hoshino Y."/>
        </authorList>
    </citation>
    <scope>NUCLEOTIDE SEQUENCE [LARGE SCALE GENOMIC DNA]</scope>
    <source>
        <strain evidence="2 3">JCM 15661T</strain>
    </source>
</reference>
<evidence type="ECO:0000259" key="1">
    <source>
        <dbReference type="Pfam" id="PF00668"/>
    </source>
</evidence>
<dbReference type="CDD" id="cd19543">
    <property type="entry name" value="DCL_NRPS"/>
    <property type="match status" value="1"/>
</dbReference>
<dbReference type="GO" id="GO:0043041">
    <property type="term" value="P:amino acid activation for nonribosomal peptide biosynthetic process"/>
    <property type="evidence" value="ECO:0007669"/>
    <property type="project" value="TreeGrafter"/>
</dbReference>
<dbReference type="GO" id="GO:0008610">
    <property type="term" value="P:lipid biosynthetic process"/>
    <property type="evidence" value="ECO:0007669"/>
    <property type="project" value="UniProtKB-ARBA"/>
</dbReference>
<organism evidence="2 3">
    <name type="scientific">Mycobacterium xenopi</name>
    <dbReference type="NCBI Taxonomy" id="1789"/>
    <lineage>
        <taxon>Bacteria</taxon>
        <taxon>Bacillati</taxon>
        <taxon>Actinomycetota</taxon>
        <taxon>Actinomycetes</taxon>
        <taxon>Mycobacteriales</taxon>
        <taxon>Mycobacteriaceae</taxon>
        <taxon>Mycobacterium</taxon>
    </lineage>
</organism>
<proteinExistence type="predicted"/>
<gene>
    <name evidence="2" type="ORF">MYXE_02270</name>
</gene>
<dbReference type="GO" id="GO:0031177">
    <property type="term" value="F:phosphopantetheine binding"/>
    <property type="evidence" value="ECO:0007669"/>
    <property type="project" value="TreeGrafter"/>
</dbReference>
<dbReference type="Proteomes" id="UP000464624">
    <property type="component" value="Chromosome"/>
</dbReference>
<dbReference type="InterPro" id="IPR023213">
    <property type="entry name" value="CAT-like_dom_sf"/>
</dbReference>
<protein>
    <recommendedName>
        <fullName evidence="1">Condensation domain-containing protein</fullName>
    </recommendedName>
</protein>
<dbReference type="Pfam" id="PF00668">
    <property type="entry name" value="Condensation"/>
    <property type="match status" value="1"/>
</dbReference>
<dbReference type="EMBL" id="AP022314">
    <property type="protein sequence ID" value="BBU20438.1"/>
    <property type="molecule type" value="Genomic_DNA"/>
</dbReference>
<dbReference type="InterPro" id="IPR001242">
    <property type="entry name" value="Condensation_dom"/>
</dbReference>